<reference evidence="4" key="1">
    <citation type="submission" date="2010-12" db="EMBL/GenBank/DDBJ databases">
        <title>The genome sequence of Filifactor alocis strain ATCC 35896.</title>
        <authorList>
            <consortium name="The Broad Institute Genome Sequencing Platform"/>
            <person name="Ward D."/>
            <person name="Earl A."/>
            <person name="Feldgarden M."/>
            <person name="Young S.K."/>
            <person name="Gargeya S."/>
            <person name="Zeng Q."/>
            <person name="Alvarado L."/>
            <person name="Berlin A."/>
            <person name="Bochicchio J."/>
            <person name="Chapman S.B."/>
            <person name="Chen Z."/>
            <person name="Freedman E."/>
            <person name="Gellesch M."/>
            <person name="Goldberg J."/>
            <person name="Griggs A."/>
            <person name="Gujja S."/>
            <person name="Heilman E."/>
            <person name="Heiman D."/>
            <person name="Howarth C."/>
            <person name="Mehta T."/>
            <person name="Neiman D."/>
            <person name="Pearson M."/>
            <person name="Roberts A."/>
            <person name="Saif S."/>
            <person name="Shea T."/>
            <person name="Shenoy N."/>
            <person name="Sisk P."/>
            <person name="Stolte C."/>
            <person name="Sykes S."/>
            <person name="White J."/>
            <person name="Yandava C."/>
            <person name="Izard J."/>
            <person name="Blanton J.M."/>
            <person name="Baranova O.V."/>
            <person name="Tanner A.C."/>
            <person name="Dewhirst F.E."/>
            <person name="Haas B."/>
            <person name="Nusbaum C."/>
            <person name="Birren B."/>
        </authorList>
    </citation>
    <scope>NUCLEOTIDE SEQUENCE [LARGE SCALE GENOMIC DNA]</scope>
    <source>
        <strain evidence="4">ATCC 35896 / D40 B5</strain>
    </source>
</reference>
<dbReference type="AlphaFoldDB" id="D6GTZ6"/>
<dbReference type="eggNOG" id="COG1484">
    <property type="taxonomic scope" value="Bacteria"/>
</dbReference>
<accession>D6GTZ6</accession>
<dbReference type="InterPro" id="IPR013317">
    <property type="entry name" value="DnaA_dom"/>
</dbReference>
<sequence length="330" mass="39716">MDRKTQYIYERRREEAKRYSEEKIKEIYQNYPVLEEIDRLISKYHIDIGRAKLLHTDVAAMEQELDNYRKKREQYLREKGLSKEDFEVKYFCPKCQDTGYREDSEGRYIPCSCLKEFTIKEIYENSNMKKRLEQESFERFDEKIFDDEILYPLLNGEVVTQRQNILAIKKSMQSFAKNIKEGEKSALFFGQVGLGKSYLSSCVAKEAMQSEKTVIYFSVRELIDCLECYVFRREEYIRRYRPITREMIFDSDLLIIDDLGSEIPNQFVQSELFHIINSRMERGKQMIISTNKNPLELRDIYGERIYSRMLMHFDLYEFIGENLRRRVSFS</sequence>
<dbReference type="STRING" id="546269.HMPREF0389_01586"/>
<dbReference type="NCBIfam" id="NF005304">
    <property type="entry name" value="PRK06835.1"/>
    <property type="match status" value="1"/>
</dbReference>
<dbReference type="Proteomes" id="UP000007468">
    <property type="component" value="Chromosome"/>
</dbReference>
<dbReference type="PATRIC" id="fig|546269.5.peg.748"/>
<proteinExistence type="predicted"/>
<dbReference type="PANTHER" id="PTHR30050:SF4">
    <property type="entry name" value="ATP-BINDING PROTEIN RV3427C IN INSERTION SEQUENCE-RELATED"/>
    <property type="match status" value="1"/>
</dbReference>
<evidence type="ECO:0000313" key="4">
    <source>
        <dbReference type="Proteomes" id="UP000007468"/>
    </source>
</evidence>
<dbReference type="KEGG" id="faa:HMPREF0389_01586"/>
<dbReference type="InterPro" id="IPR003593">
    <property type="entry name" value="AAA+_ATPase"/>
</dbReference>
<feature type="coiled-coil region" evidence="1">
    <location>
        <begin position="51"/>
        <end position="78"/>
    </location>
</feature>
<protein>
    <submittedName>
        <fullName evidence="3">DNA replication protein DnaC</fullName>
    </submittedName>
</protein>
<feature type="domain" description="AAA+ ATPase" evidence="2">
    <location>
        <begin position="182"/>
        <end position="310"/>
    </location>
</feature>
<evidence type="ECO:0000259" key="2">
    <source>
        <dbReference type="SMART" id="SM00382"/>
    </source>
</evidence>
<dbReference type="Pfam" id="PF00308">
    <property type="entry name" value="Bac_DnaA"/>
    <property type="match status" value="1"/>
</dbReference>
<evidence type="ECO:0000313" key="3">
    <source>
        <dbReference type="EMBL" id="EFE27667.1"/>
    </source>
</evidence>
<dbReference type="EMBL" id="CP002390">
    <property type="protein sequence ID" value="EFE27667.1"/>
    <property type="molecule type" value="Genomic_DNA"/>
</dbReference>
<dbReference type="SUPFAM" id="SSF52540">
    <property type="entry name" value="P-loop containing nucleoside triphosphate hydrolases"/>
    <property type="match status" value="1"/>
</dbReference>
<keyword evidence="1" id="KW-0175">Coiled coil</keyword>
<evidence type="ECO:0000256" key="1">
    <source>
        <dbReference type="SAM" id="Coils"/>
    </source>
</evidence>
<dbReference type="InterPro" id="IPR027417">
    <property type="entry name" value="P-loop_NTPase"/>
</dbReference>
<dbReference type="OrthoDB" id="9776217at2"/>
<dbReference type="RefSeq" id="WP_014262359.1">
    <property type="nucleotide sequence ID" value="NC_016630.1"/>
</dbReference>
<name>D6GTZ6_FILAD</name>
<dbReference type="PANTHER" id="PTHR30050">
    <property type="entry name" value="CHROMOSOMAL REPLICATION INITIATOR PROTEIN DNAA"/>
    <property type="match status" value="1"/>
</dbReference>
<dbReference type="SMART" id="SM00382">
    <property type="entry name" value="AAA"/>
    <property type="match status" value="1"/>
</dbReference>
<dbReference type="Gene3D" id="3.40.50.300">
    <property type="entry name" value="P-loop containing nucleotide triphosphate hydrolases"/>
    <property type="match status" value="1"/>
</dbReference>
<dbReference type="GO" id="GO:0006260">
    <property type="term" value="P:DNA replication"/>
    <property type="evidence" value="ECO:0007669"/>
    <property type="project" value="TreeGrafter"/>
</dbReference>
<organism evidence="3 4">
    <name type="scientific">Filifactor alocis (strain ATCC 35896 / CCUG 47790 / D40 B5)</name>
    <name type="common">Fusobacterium alocis</name>
    <dbReference type="NCBI Taxonomy" id="546269"/>
    <lineage>
        <taxon>Bacteria</taxon>
        <taxon>Bacillati</taxon>
        <taxon>Bacillota</taxon>
        <taxon>Clostridia</taxon>
        <taxon>Peptostreptococcales</taxon>
        <taxon>Filifactoraceae</taxon>
        <taxon>Filifactor</taxon>
    </lineage>
</organism>
<gene>
    <name evidence="3" type="ordered locus">HMPREF0389_01586</name>
</gene>
<keyword evidence="4" id="KW-1185">Reference proteome</keyword>